<dbReference type="InterPro" id="IPR025436">
    <property type="entry name" value="DUF4179"/>
</dbReference>
<keyword evidence="1" id="KW-1133">Transmembrane helix</keyword>
<dbReference type="AlphaFoldDB" id="A0A2G3E1Y6"/>
<gene>
    <name evidence="4" type="ORF">CSX02_09130</name>
</gene>
<evidence type="ECO:0000259" key="3">
    <source>
        <dbReference type="Pfam" id="PF18705"/>
    </source>
</evidence>
<dbReference type="InterPro" id="IPR040680">
    <property type="entry name" value="DUF5643"/>
</dbReference>
<evidence type="ECO:0000256" key="1">
    <source>
        <dbReference type="SAM" id="Phobius"/>
    </source>
</evidence>
<name>A0A2G3E1Y6_9FIRM</name>
<feature type="domain" description="DUF5643" evidence="3">
    <location>
        <begin position="212"/>
        <end position="288"/>
    </location>
</feature>
<feature type="domain" description="DUF4179" evidence="2">
    <location>
        <begin position="45"/>
        <end position="130"/>
    </location>
</feature>
<dbReference type="Proteomes" id="UP000224563">
    <property type="component" value="Unassembled WGS sequence"/>
</dbReference>
<evidence type="ECO:0000313" key="5">
    <source>
        <dbReference type="Proteomes" id="UP000224563"/>
    </source>
</evidence>
<sequence length="424" mass="48629">MNRIDEMNQLIDEITTVPQTLEMNRIKTKTKRRARIHYAMVTLRGFAIALIAFMGTLVVGVNTSPAFASYIMQIPILRELGKSVLLDKGVEEAVENGFGTEVDWICKGDRYPLYVDYVAADDTALVLFFHTDDDGGKTEFSMSADVFDGETGESIATTYYLPRYSSDGKDAILRIDWDQYYEKVRMELQAEYDDGIETYTLEFDTPEKSEAKIYTPNETFSAGQAEYRISEVRIYPLSTEIDMEYINPEEVETLWMSMTIYDEAGHQYQERESGTIIYGGDDNKHTWSLDSGYYELEGQIHLKIDSVETLEKAREIVTLDLNTMIFSDIYGPVPELSKAESEGKNQYRFKILDQMERSFNNTFNRFLDKDGEWKQLAQGGTQDSTCIILKNEDDIYIDGNNQITLERSFPDQNIDINVDILLNP</sequence>
<dbReference type="RefSeq" id="WP_099386454.1">
    <property type="nucleotide sequence ID" value="NZ_JANSWH010000072.1"/>
</dbReference>
<organism evidence="4 5">
    <name type="scientific">Agathobacter ruminis</name>
    <dbReference type="NCBI Taxonomy" id="1712665"/>
    <lineage>
        <taxon>Bacteria</taxon>
        <taxon>Bacillati</taxon>
        <taxon>Bacillota</taxon>
        <taxon>Clostridia</taxon>
        <taxon>Lachnospirales</taxon>
        <taxon>Lachnospiraceae</taxon>
        <taxon>Agathobacter</taxon>
    </lineage>
</organism>
<dbReference type="Pfam" id="PF18705">
    <property type="entry name" value="DUF5643"/>
    <property type="match status" value="1"/>
</dbReference>
<evidence type="ECO:0000259" key="2">
    <source>
        <dbReference type="Pfam" id="PF13786"/>
    </source>
</evidence>
<comment type="caution">
    <text evidence="4">The sequence shown here is derived from an EMBL/GenBank/DDBJ whole genome shotgun (WGS) entry which is preliminary data.</text>
</comment>
<keyword evidence="1" id="KW-0812">Transmembrane</keyword>
<protein>
    <submittedName>
        <fullName evidence="4">Uncharacterized protein</fullName>
    </submittedName>
</protein>
<accession>A0A2G3E1Y6</accession>
<feature type="transmembrane region" description="Helical" evidence="1">
    <location>
        <begin position="36"/>
        <end position="61"/>
    </location>
</feature>
<evidence type="ECO:0000313" key="4">
    <source>
        <dbReference type="EMBL" id="PHU37165.1"/>
    </source>
</evidence>
<dbReference type="EMBL" id="PDYG01000074">
    <property type="protein sequence ID" value="PHU37165.1"/>
    <property type="molecule type" value="Genomic_DNA"/>
</dbReference>
<keyword evidence="1" id="KW-0472">Membrane</keyword>
<keyword evidence="5" id="KW-1185">Reference proteome</keyword>
<dbReference type="Pfam" id="PF13786">
    <property type="entry name" value="DUF4179"/>
    <property type="match status" value="1"/>
</dbReference>
<reference evidence="4 5" key="2">
    <citation type="submission" date="2017-10" db="EMBL/GenBank/DDBJ databases">
        <authorList>
            <person name="Banno H."/>
            <person name="Chua N.-H."/>
        </authorList>
    </citation>
    <scope>NUCLEOTIDE SEQUENCE [LARGE SCALE GENOMIC DNA]</scope>
    <source>
        <strain evidence="4 5">JK623</strain>
    </source>
</reference>
<reference evidence="4 5" key="1">
    <citation type="submission" date="2017-10" db="EMBL/GenBank/DDBJ databases">
        <title>Resolving the taxonomy of Roseburia spp., Eubacterium rectale and Agathobacter spp. through phylogenomic analysis.</title>
        <authorList>
            <person name="Sheridan P.O."/>
            <person name="Walker A.W."/>
            <person name="Duncan S.H."/>
            <person name="Scott K.P."/>
            <person name="Toole P.W.O."/>
            <person name="Luis P."/>
            <person name="Flint H.J."/>
        </authorList>
    </citation>
    <scope>NUCLEOTIDE SEQUENCE [LARGE SCALE GENOMIC DNA]</scope>
    <source>
        <strain evidence="4 5">JK623</strain>
    </source>
</reference>
<proteinExistence type="predicted"/>